<feature type="region of interest" description="Disordered" evidence="4">
    <location>
        <begin position="1"/>
        <end position="71"/>
    </location>
</feature>
<gene>
    <name evidence="5" type="ORF">E2562_007740</name>
</gene>
<protein>
    <submittedName>
        <fullName evidence="5">Uncharacterized protein</fullName>
    </submittedName>
</protein>
<evidence type="ECO:0000256" key="3">
    <source>
        <dbReference type="ARBA" id="ARBA00023295"/>
    </source>
</evidence>
<dbReference type="OrthoDB" id="1926161at2759"/>
<proteinExistence type="predicted"/>
<dbReference type="Pfam" id="PF12899">
    <property type="entry name" value="Glyco_hydro_100"/>
    <property type="match status" value="1"/>
</dbReference>
<evidence type="ECO:0000256" key="4">
    <source>
        <dbReference type="SAM" id="MobiDB-lite"/>
    </source>
</evidence>
<dbReference type="Proteomes" id="UP000479710">
    <property type="component" value="Unassembled WGS sequence"/>
</dbReference>
<dbReference type="AlphaFoldDB" id="A0A6G1EFN5"/>
<dbReference type="PANTHER" id="PTHR31916">
    <property type="match status" value="1"/>
</dbReference>
<name>A0A6G1EFN5_9ORYZ</name>
<dbReference type="EMBL" id="SPHZ02000003">
    <property type="protein sequence ID" value="KAF0923895.1"/>
    <property type="molecule type" value="Genomic_DNA"/>
</dbReference>
<dbReference type="PANTHER" id="PTHR31916:SF60">
    <property type="entry name" value="NEUTRAL_ALKALINE INVERTASE 1, MITOCHONDRIAL"/>
    <property type="match status" value="1"/>
</dbReference>
<keyword evidence="6" id="KW-1185">Reference proteome</keyword>
<organism evidence="5 6">
    <name type="scientific">Oryza meyeriana var. granulata</name>
    <dbReference type="NCBI Taxonomy" id="110450"/>
    <lineage>
        <taxon>Eukaryota</taxon>
        <taxon>Viridiplantae</taxon>
        <taxon>Streptophyta</taxon>
        <taxon>Embryophyta</taxon>
        <taxon>Tracheophyta</taxon>
        <taxon>Spermatophyta</taxon>
        <taxon>Magnoliopsida</taxon>
        <taxon>Liliopsida</taxon>
        <taxon>Poales</taxon>
        <taxon>Poaceae</taxon>
        <taxon>BOP clade</taxon>
        <taxon>Oryzoideae</taxon>
        <taxon>Oryzeae</taxon>
        <taxon>Oryzinae</taxon>
        <taxon>Oryza</taxon>
        <taxon>Oryza meyeriana</taxon>
    </lineage>
</organism>
<keyword evidence="1" id="KW-0378">Hydrolase</keyword>
<accession>A0A6G1EFN5</accession>
<evidence type="ECO:0000256" key="2">
    <source>
        <dbReference type="ARBA" id="ARBA00023277"/>
    </source>
</evidence>
<keyword evidence="3" id="KW-0326">Glycosidase</keyword>
<reference evidence="5 6" key="1">
    <citation type="submission" date="2019-11" db="EMBL/GenBank/DDBJ databases">
        <title>Whole genome sequence of Oryza granulata.</title>
        <authorList>
            <person name="Li W."/>
        </authorList>
    </citation>
    <scope>NUCLEOTIDE SEQUENCE [LARGE SCALE GENOMIC DNA]</scope>
    <source>
        <strain evidence="6">cv. Menghai</strain>
        <tissue evidence="5">Leaf</tissue>
    </source>
</reference>
<feature type="compositionally biased region" description="Basic and acidic residues" evidence="4">
    <location>
        <begin position="53"/>
        <end position="71"/>
    </location>
</feature>
<evidence type="ECO:0000313" key="5">
    <source>
        <dbReference type="EMBL" id="KAF0923895.1"/>
    </source>
</evidence>
<dbReference type="GO" id="GO:0005739">
    <property type="term" value="C:mitochondrion"/>
    <property type="evidence" value="ECO:0007669"/>
    <property type="project" value="TreeGrafter"/>
</dbReference>
<comment type="caution">
    <text evidence="5">The sequence shown here is derived from an EMBL/GenBank/DDBJ whole genome shotgun (WGS) entry which is preliminary data.</text>
</comment>
<evidence type="ECO:0000256" key="1">
    <source>
        <dbReference type="ARBA" id="ARBA00022801"/>
    </source>
</evidence>
<dbReference type="InterPro" id="IPR024746">
    <property type="entry name" value="Glyco_hydro_100"/>
</dbReference>
<dbReference type="GO" id="GO:0033926">
    <property type="term" value="F:endo-alpha-N-acetylgalactosaminidase activity"/>
    <property type="evidence" value="ECO:0007669"/>
    <property type="project" value="InterPro"/>
</dbReference>
<feature type="compositionally biased region" description="Polar residues" evidence="4">
    <location>
        <begin position="1"/>
        <end position="10"/>
    </location>
</feature>
<keyword evidence="2" id="KW-0119">Carbohydrate metabolism</keyword>
<sequence>MYSGALSTGENYKPPLFDPFRAANLAPSAPPLDSPPIEELIPPEEEPEPPAATERDAVASQHEEESTQEKEAWSLLGRSVVNYCGTVVGTVAANDPSAASQMLNYDQVFIGDFVSSAITFLLEDEGHREELPAPHFATSAD</sequence>
<dbReference type="GO" id="GO:0004575">
    <property type="term" value="F:sucrose alpha-glucosidase activity"/>
    <property type="evidence" value="ECO:0007669"/>
    <property type="project" value="TreeGrafter"/>
</dbReference>
<evidence type="ECO:0000313" key="6">
    <source>
        <dbReference type="Proteomes" id="UP000479710"/>
    </source>
</evidence>
<dbReference type="GO" id="GO:0005987">
    <property type="term" value="P:sucrose catabolic process"/>
    <property type="evidence" value="ECO:0007669"/>
    <property type="project" value="TreeGrafter"/>
</dbReference>